<gene>
    <name evidence="1" type="ORF">NLG97_g9960</name>
</gene>
<comment type="caution">
    <text evidence="1">The sequence shown here is derived from an EMBL/GenBank/DDBJ whole genome shotgun (WGS) entry which is preliminary data.</text>
</comment>
<evidence type="ECO:0000313" key="1">
    <source>
        <dbReference type="EMBL" id="KAJ3474170.1"/>
    </source>
</evidence>
<evidence type="ECO:0000313" key="2">
    <source>
        <dbReference type="Proteomes" id="UP001148737"/>
    </source>
</evidence>
<dbReference type="EMBL" id="JANAKD010002254">
    <property type="protein sequence ID" value="KAJ3474170.1"/>
    <property type="molecule type" value="Genomic_DNA"/>
</dbReference>
<dbReference type="Proteomes" id="UP001148737">
    <property type="component" value="Unassembled WGS sequence"/>
</dbReference>
<sequence>MPAALVADQPEPHDRSFLERSATDSSHRLVRSKSRAKLQSPLFGVFARQRNQSDASSRKMLISAPTDFRHLNSGAQHAFPSTALNRHPAAPEPAHTAHPAHPGHQTQSQEFLQIPRSPAAVPDWEPEPRRESLPPLEPLELSIYRTQNRLSPLLLQFELPIMVPSPPPAYAREEAGRNPVLRTQRSMPSLSRSSGRQAPDSLPLSPNISESNSSIKSLAYSISSSKEAGRSGSPDVEAIRKRVTDAMLEVEKLQKKIDNVVERQSLYTPSRPSSAQSSHSSHSSRSMPRKLPDLEPMPSIPALPPSAPSFAERLHGEDIVPRGYGTVPRRSQTVNGQRGRIHKKPPPPPPLAAFNNTPDGGQPPLPLVLRPPLRKKKPFSDGMSSLVFPVPPRKTSMDSVTNTPRPIKGADGFYQCVPIYGAHTSYESLQSLSTTHGGEDSEPRSMRSHYSPATSREVHAERYATFGRNTKEPPMNVGIAL</sequence>
<keyword evidence="2" id="KW-1185">Reference proteome</keyword>
<proteinExistence type="predicted"/>
<name>A0ACC1QF26_9HYPO</name>
<accession>A0ACC1QF26</accession>
<reference evidence="1" key="1">
    <citation type="submission" date="2022-07" db="EMBL/GenBank/DDBJ databases">
        <title>Genome Sequence of Lecanicillium saksenae.</title>
        <authorList>
            <person name="Buettner E."/>
        </authorList>
    </citation>
    <scope>NUCLEOTIDE SEQUENCE</scope>
    <source>
        <strain evidence="1">VT-O1</strain>
    </source>
</reference>
<protein>
    <submittedName>
        <fullName evidence="1">Uncharacterized protein</fullName>
    </submittedName>
</protein>
<organism evidence="1 2">
    <name type="scientific">Lecanicillium saksenae</name>
    <dbReference type="NCBI Taxonomy" id="468837"/>
    <lineage>
        <taxon>Eukaryota</taxon>
        <taxon>Fungi</taxon>
        <taxon>Dikarya</taxon>
        <taxon>Ascomycota</taxon>
        <taxon>Pezizomycotina</taxon>
        <taxon>Sordariomycetes</taxon>
        <taxon>Hypocreomycetidae</taxon>
        <taxon>Hypocreales</taxon>
        <taxon>Cordycipitaceae</taxon>
        <taxon>Lecanicillium</taxon>
    </lineage>
</organism>